<evidence type="ECO:0000256" key="2">
    <source>
        <dbReference type="ARBA" id="ARBA00009183"/>
    </source>
</evidence>
<sequence length="504" mass="55952">MASLRRFSAKSVAIIGAGPSGLAAAKFFRAEKAFSKIVVFEQRADVGGLWKYTPETGDGAFVVPQTNAHVEVESPIVQKSSATQRRDSKTEATFLSPIYERLETNIPKSLMGYGEAKFPDSIQLFPGHAEVQQYLEDYAKPVLDLIRFRTQVDSVKFLQVTTSNDGSISEEWSICSQNVTSGERICEVYNAVVVASGHYSTPFVPEISGLQEWHQAFPGTVSHSKHYRRPEAFTDKKVVVVGNSASGLDISSQISPFCKTVLLSQKSESYLAGGFASDSKIQTLSQISQLNSKNKTVHFSDGRIEEDVDSILFCTGYLYTLPFLRDLSPNPVGDGTHIEHTYRHLLYAPHPTLSFLALPQRVIPFPLSEAQSSVLARIYSGRLCVPSEEDMEAWETATIAEQGSGGDFHTLKFPKDAEYINSMHDWAVEAEPRDGLEHGGQGKMSRRWGPWEYWARENFPAIRKAFVAKGEDRKNVTTLEEIGFDFEKASAQPDSLKANEERLG</sequence>
<evidence type="ECO:0000256" key="3">
    <source>
        <dbReference type="ARBA" id="ARBA00022630"/>
    </source>
</evidence>
<keyword evidence="5" id="KW-0521">NADP</keyword>
<dbReference type="GO" id="GO:0050660">
    <property type="term" value="F:flavin adenine dinucleotide binding"/>
    <property type="evidence" value="ECO:0007669"/>
    <property type="project" value="InterPro"/>
</dbReference>
<gene>
    <name evidence="8" type="ORF">BLS_004468</name>
</gene>
<dbReference type="FunFam" id="3.50.50.60:FF:000138">
    <property type="entry name" value="Flavin-containing monooxygenase"/>
    <property type="match status" value="1"/>
</dbReference>
<protein>
    <submittedName>
        <fullName evidence="8">Uncharacterized protein</fullName>
    </submittedName>
</protein>
<dbReference type="PANTHER" id="PTHR23023">
    <property type="entry name" value="DIMETHYLANILINE MONOOXYGENASE"/>
    <property type="match status" value="1"/>
</dbReference>
<evidence type="ECO:0000256" key="7">
    <source>
        <dbReference type="ARBA" id="ARBA00023033"/>
    </source>
</evidence>
<dbReference type="Gene3D" id="3.50.50.60">
    <property type="entry name" value="FAD/NAD(P)-binding domain"/>
    <property type="match status" value="2"/>
</dbReference>
<proteinExistence type="inferred from homology"/>
<comment type="similarity">
    <text evidence="2">Belongs to the FMO family.</text>
</comment>
<accession>A0A8H3UKY6</accession>
<evidence type="ECO:0000256" key="5">
    <source>
        <dbReference type="ARBA" id="ARBA00022857"/>
    </source>
</evidence>
<evidence type="ECO:0000313" key="8">
    <source>
        <dbReference type="EMBL" id="KAE9971332.1"/>
    </source>
</evidence>
<dbReference type="Pfam" id="PF13450">
    <property type="entry name" value="NAD_binding_8"/>
    <property type="match status" value="1"/>
</dbReference>
<comment type="cofactor">
    <cofactor evidence="1">
        <name>FAD</name>
        <dbReference type="ChEBI" id="CHEBI:57692"/>
    </cofactor>
</comment>
<evidence type="ECO:0000256" key="6">
    <source>
        <dbReference type="ARBA" id="ARBA00023002"/>
    </source>
</evidence>
<keyword evidence="4" id="KW-0274">FAD</keyword>
<dbReference type="PIRSF" id="PIRSF000332">
    <property type="entry name" value="FMO"/>
    <property type="match status" value="1"/>
</dbReference>
<dbReference type="InterPro" id="IPR036188">
    <property type="entry name" value="FAD/NAD-bd_sf"/>
</dbReference>
<comment type="caution">
    <text evidence="8">The sequence shown here is derived from an EMBL/GenBank/DDBJ whole genome shotgun (WGS) entry which is preliminary data.</text>
</comment>
<keyword evidence="7" id="KW-0503">Monooxygenase</keyword>
<dbReference type="GO" id="GO:0004499">
    <property type="term" value="F:N,N-dimethylaniline monooxygenase activity"/>
    <property type="evidence" value="ECO:0007669"/>
    <property type="project" value="InterPro"/>
</dbReference>
<dbReference type="Proteomes" id="UP000433883">
    <property type="component" value="Unassembled WGS sequence"/>
</dbReference>
<evidence type="ECO:0000313" key="9">
    <source>
        <dbReference type="Proteomes" id="UP000433883"/>
    </source>
</evidence>
<dbReference type="InterPro" id="IPR050346">
    <property type="entry name" value="FMO-like"/>
</dbReference>
<dbReference type="AlphaFoldDB" id="A0A8H3UKY6"/>
<keyword evidence="6" id="KW-0560">Oxidoreductase</keyword>
<dbReference type="PRINTS" id="PR00370">
    <property type="entry name" value="FMOXYGENASE"/>
</dbReference>
<dbReference type="Pfam" id="PF00743">
    <property type="entry name" value="FMO-like"/>
    <property type="match status" value="2"/>
</dbReference>
<name>A0A8H3UKY6_VENIN</name>
<dbReference type="SUPFAM" id="SSF51905">
    <property type="entry name" value="FAD/NAD(P)-binding domain"/>
    <property type="match status" value="2"/>
</dbReference>
<dbReference type="EMBL" id="WNWQ01000297">
    <property type="protein sequence ID" value="KAE9971332.1"/>
    <property type="molecule type" value="Genomic_DNA"/>
</dbReference>
<evidence type="ECO:0000256" key="4">
    <source>
        <dbReference type="ARBA" id="ARBA00022827"/>
    </source>
</evidence>
<reference evidence="8 9" key="1">
    <citation type="submission" date="2019-11" db="EMBL/GenBank/DDBJ databases">
        <title>Venturia inaequalis Genome Resource.</title>
        <authorList>
            <person name="Lichtner F.J."/>
        </authorList>
    </citation>
    <scope>NUCLEOTIDE SEQUENCE [LARGE SCALE GENOMIC DNA]</scope>
    <source>
        <strain evidence="8">Bline_iso_100314</strain>
    </source>
</reference>
<evidence type="ECO:0000256" key="1">
    <source>
        <dbReference type="ARBA" id="ARBA00001974"/>
    </source>
</evidence>
<dbReference type="InterPro" id="IPR020946">
    <property type="entry name" value="Flavin_mOase-like"/>
</dbReference>
<dbReference type="InterPro" id="IPR000960">
    <property type="entry name" value="Flavin_mOase"/>
</dbReference>
<organism evidence="8 9">
    <name type="scientific">Venturia inaequalis</name>
    <name type="common">Apple scab fungus</name>
    <dbReference type="NCBI Taxonomy" id="5025"/>
    <lineage>
        <taxon>Eukaryota</taxon>
        <taxon>Fungi</taxon>
        <taxon>Dikarya</taxon>
        <taxon>Ascomycota</taxon>
        <taxon>Pezizomycotina</taxon>
        <taxon>Dothideomycetes</taxon>
        <taxon>Pleosporomycetidae</taxon>
        <taxon>Venturiales</taxon>
        <taxon>Venturiaceae</taxon>
        <taxon>Venturia</taxon>
    </lineage>
</organism>
<keyword evidence="3" id="KW-0285">Flavoprotein</keyword>
<dbReference type="GO" id="GO:0050661">
    <property type="term" value="F:NADP binding"/>
    <property type="evidence" value="ECO:0007669"/>
    <property type="project" value="InterPro"/>
</dbReference>